<dbReference type="Proteomes" id="UP000013827">
    <property type="component" value="Unassembled WGS sequence"/>
</dbReference>
<accession>A0A0D3L0Z7</accession>
<feature type="compositionally biased region" description="Polar residues" evidence="1">
    <location>
        <begin position="50"/>
        <end position="63"/>
    </location>
</feature>
<reference evidence="2" key="2">
    <citation type="submission" date="2024-10" db="UniProtKB">
        <authorList>
            <consortium name="EnsemblProtists"/>
        </authorList>
    </citation>
    <scope>IDENTIFICATION</scope>
</reference>
<evidence type="ECO:0000313" key="2">
    <source>
        <dbReference type="EnsemblProtists" id="EOD41682"/>
    </source>
</evidence>
<reference evidence="3" key="1">
    <citation type="journal article" date="2013" name="Nature">
        <title>Pan genome of the phytoplankton Emiliania underpins its global distribution.</title>
        <authorList>
            <person name="Read B.A."/>
            <person name="Kegel J."/>
            <person name="Klute M.J."/>
            <person name="Kuo A."/>
            <person name="Lefebvre S.C."/>
            <person name="Maumus F."/>
            <person name="Mayer C."/>
            <person name="Miller J."/>
            <person name="Monier A."/>
            <person name="Salamov A."/>
            <person name="Young J."/>
            <person name="Aguilar M."/>
            <person name="Claverie J.M."/>
            <person name="Frickenhaus S."/>
            <person name="Gonzalez K."/>
            <person name="Herman E.K."/>
            <person name="Lin Y.C."/>
            <person name="Napier J."/>
            <person name="Ogata H."/>
            <person name="Sarno A.F."/>
            <person name="Shmutz J."/>
            <person name="Schroeder D."/>
            <person name="de Vargas C."/>
            <person name="Verret F."/>
            <person name="von Dassow P."/>
            <person name="Valentin K."/>
            <person name="Van de Peer Y."/>
            <person name="Wheeler G."/>
            <person name="Dacks J.B."/>
            <person name="Delwiche C.F."/>
            <person name="Dyhrman S.T."/>
            <person name="Glockner G."/>
            <person name="John U."/>
            <person name="Richards T."/>
            <person name="Worden A.Z."/>
            <person name="Zhang X."/>
            <person name="Grigoriev I.V."/>
            <person name="Allen A.E."/>
            <person name="Bidle K."/>
            <person name="Borodovsky M."/>
            <person name="Bowler C."/>
            <person name="Brownlee C."/>
            <person name="Cock J.M."/>
            <person name="Elias M."/>
            <person name="Gladyshev V.N."/>
            <person name="Groth M."/>
            <person name="Guda C."/>
            <person name="Hadaegh A."/>
            <person name="Iglesias-Rodriguez M.D."/>
            <person name="Jenkins J."/>
            <person name="Jones B.M."/>
            <person name="Lawson T."/>
            <person name="Leese F."/>
            <person name="Lindquist E."/>
            <person name="Lobanov A."/>
            <person name="Lomsadze A."/>
            <person name="Malik S.B."/>
            <person name="Marsh M.E."/>
            <person name="Mackinder L."/>
            <person name="Mock T."/>
            <person name="Mueller-Roeber B."/>
            <person name="Pagarete A."/>
            <person name="Parker M."/>
            <person name="Probert I."/>
            <person name="Quesneville H."/>
            <person name="Raines C."/>
            <person name="Rensing S.A."/>
            <person name="Riano-Pachon D.M."/>
            <person name="Richier S."/>
            <person name="Rokitta S."/>
            <person name="Shiraiwa Y."/>
            <person name="Soanes D.M."/>
            <person name="van der Giezen M."/>
            <person name="Wahlund T.M."/>
            <person name="Williams B."/>
            <person name="Wilson W."/>
            <person name="Wolfe G."/>
            <person name="Wurch L.L."/>
        </authorList>
    </citation>
    <scope>NUCLEOTIDE SEQUENCE</scope>
</reference>
<evidence type="ECO:0000256" key="1">
    <source>
        <dbReference type="SAM" id="MobiDB-lite"/>
    </source>
</evidence>
<feature type="region of interest" description="Disordered" evidence="1">
    <location>
        <begin position="40"/>
        <end position="81"/>
    </location>
</feature>
<keyword evidence="3" id="KW-1185">Reference proteome</keyword>
<organism evidence="2 3">
    <name type="scientific">Emiliania huxleyi (strain CCMP1516)</name>
    <dbReference type="NCBI Taxonomy" id="280463"/>
    <lineage>
        <taxon>Eukaryota</taxon>
        <taxon>Haptista</taxon>
        <taxon>Haptophyta</taxon>
        <taxon>Prymnesiophyceae</taxon>
        <taxon>Isochrysidales</taxon>
        <taxon>Noelaerhabdaceae</taxon>
        <taxon>Emiliania</taxon>
    </lineage>
</organism>
<dbReference type="HOGENOM" id="CLU_2311457_0_0_1"/>
<dbReference type="EnsemblProtists" id="EOD41682">
    <property type="protein sequence ID" value="EOD41682"/>
    <property type="gene ID" value="EMIHUDRAFT_194110"/>
</dbReference>
<dbReference type="RefSeq" id="XP_005794111.1">
    <property type="nucleotide sequence ID" value="XM_005794054.1"/>
</dbReference>
<feature type="compositionally biased region" description="Basic and acidic residues" evidence="1">
    <location>
        <begin position="40"/>
        <end position="49"/>
    </location>
</feature>
<name>A0A0D3L0Z7_EMIH1</name>
<dbReference type="KEGG" id="ehx:EMIHUDRAFT_194110"/>
<dbReference type="GeneID" id="17286952"/>
<proteinExistence type="predicted"/>
<dbReference type="PaxDb" id="2903-EOD41682"/>
<protein>
    <submittedName>
        <fullName evidence="2">Uncharacterized protein</fullName>
    </submittedName>
</protein>
<sequence length="100" mass="11454">MQRQVGGYLCYTDSPPDQATMEQVKRLCRSWADWDCEESKENVCKRQRSDAPTNDGGLQSMSVSLPEPPAEDTMEVQRPQGWLPPAVRHRFDACLRQLSR</sequence>
<evidence type="ECO:0000313" key="3">
    <source>
        <dbReference type="Proteomes" id="UP000013827"/>
    </source>
</evidence>
<dbReference type="AlphaFoldDB" id="A0A0D3L0Z7"/>